<protein>
    <submittedName>
        <fullName evidence="2">Protein kinase domain-containing protein</fullName>
    </submittedName>
</protein>
<reference evidence="2" key="1">
    <citation type="submission" date="2016-11" db="UniProtKB">
        <authorList>
            <consortium name="WormBaseParasite"/>
        </authorList>
    </citation>
    <scope>IDENTIFICATION</scope>
    <source>
        <strain evidence="2">KR3021</strain>
    </source>
</reference>
<accession>A0AC35UAN3</accession>
<dbReference type="WBParaSite" id="RSKR_0000886500.1">
    <property type="protein sequence ID" value="RSKR_0000886500.1"/>
    <property type="gene ID" value="RSKR_0000886500"/>
</dbReference>
<organism evidence="1 2">
    <name type="scientific">Rhabditophanes sp. KR3021</name>
    <dbReference type="NCBI Taxonomy" id="114890"/>
    <lineage>
        <taxon>Eukaryota</taxon>
        <taxon>Metazoa</taxon>
        <taxon>Ecdysozoa</taxon>
        <taxon>Nematoda</taxon>
        <taxon>Chromadorea</taxon>
        <taxon>Rhabditida</taxon>
        <taxon>Tylenchina</taxon>
        <taxon>Panagrolaimomorpha</taxon>
        <taxon>Strongyloidoidea</taxon>
        <taxon>Alloionematidae</taxon>
        <taxon>Rhabditophanes</taxon>
    </lineage>
</organism>
<name>A0AC35UAN3_9BILA</name>
<evidence type="ECO:0000313" key="2">
    <source>
        <dbReference type="WBParaSite" id="RSKR_0000886500.1"/>
    </source>
</evidence>
<dbReference type="Proteomes" id="UP000095286">
    <property type="component" value="Unplaced"/>
</dbReference>
<proteinExistence type="predicted"/>
<evidence type="ECO:0000313" key="1">
    <source>
        <dbReference type="Proteomes" id="UP000095286"/>
    </source>
</evidence>
<sequence length="426" mass="49477">MAVQLPANQEPKWLDSGEIIKGRYEVSQMVSAGGFGQVYWATDLKTGHCVAVKAEKKGCKISLLKEEAMIVSKINRSAFKRFTHIRAPIIRLYDYIETDSLKMMVMSMCGPNLRELKKSTEFDKFSPITSFWIAKKMICALKTLHNFGWIHRDIKPANFTIGLGREGGHRLFIVDFGLARRYMGSDGSLKPIRESCNFRGTIRYASLNAHKRRDLSRSDDLWSVYYIAVENILGKLPWRASVDRDEVGKMKSDINLIDLKYNDMHSAPKSYIYLKNHLELNGFYHEPKYDVLIQQFDGELCALGYHSRYNNTLDWESIDSTSKIMEHKKIAVSMEMLKNMNSFERINNYFYNFSSNSNSQMPEIRENFYNMTKENARMDSTPSYQPAFTSGSRQKFGVSNFYESNRTPHHLKTTNNSHFRRQQQFF</sequence>